<keyword evidence="4" id="KW-1133">Transmembrane helix</keyword>
<dbReference type="AlphaFoldDB" id="A0A1H0ZYJ2"/>
<dbReference type="STRING" id="35622.SAMN04489764_0217"/>
<sequence length="493" mass="53326">MRPFEMALVVADLAAFLVLAIPPLRTARFLTPIAPLAAAAQVLAEGARWQLIPAYALAALLPAAWLWPRSGGRRGPEERPGRAGRLGRRLAIGLGAAGLAISAALPSLMPVFRLPQPTGPHGVGTLTYHWTDTDREEIFSSDPGARRELMVQIWYPAQPDPSAPRAPYVSDPEPLTAVSRLAGMPGFTFQYLRQVTTHAVSGAPAVPGRHPVLIFLEGLHGFRQMNTFQAEELASHGYVVVALDQPYTAGAVTFPDGRTVEALPEKTVRPLIFQSVEAVDPPPTLHGRAFPEGVIPHLARDVSFALDRLAALDHTDPDGVLTGRLDLERAGVYGVSLGGVVAAHACTLDSRLDACLIMESPMTADTVRAGLDRPAMWMARDEKALRREGWTQKDIDQHRTMREIYDKLPGPGYFVLLPDTANHVDFTDAPAWSPLLRLIGLAGPIGPEQAHTAINAYTLAFFDKHLKDARVPLLDGPSARHPGIRFESRTGGA</sequence>
<dbReference type="PANTHER" id="PTHR10272">
    <property type="entry name" value="PLATELET-ACTIVATING FACTOR ACETYLHYDROLASE"/>
    <property type="match status" value="1"/>
</dbReference>
<dbReference type="EMBL" id="FNKK01000002">
    <property type="protein sequence ID" value="SDQ32478.1"/>
    <property type="molecule type" value="Genomic_DNA"/>
</dbReference>
<evidence type="ECO:0000256" key="1">
    <source>
        <dbReference type="ARBA" id="ARBA00022801"/>
    </source>
</evidence>
<keyword evidence="4" id="KW-0472">Membrane</keyword>
<dbReference type="GO" id="GO:0016042">
    <property type="term" value="P:lipid catabolic process"/>
    <property type="evidence" value="ECO:0007669"/>
    <property type="project" value="UniProtKB-KW"/>
</dbReference>
<dbReference type="Proteomes" id="UP000217103">
    <property type="component" value="Unassembled WGS sequence"/>
</dbReference>
<dbReference type="GO" id="GO:0003847">
    <property type="term" value="F:1-alkyl-2-acetylglycerophosphocholine esterase activity"/>
    <property type="evidence" value="ECO:0007669"/>
    <property type="project" value="TreeGrafter"/>
</dbReference>
<proteinExistence type="predicted"/>
<evidence type="ECO:0000256" key="3">
    <source>
        <dbReference type="ARBA" id="ARBA00023098"/>
    </source>
</evidence>
<accession>A0A1H0ZYJ2</accession>
<dbReference type="InterPro" id="IPR029058">
    <property type="entry name" value="AB_hydrolase_fold"/>
</dbReference>
<dbReference type="Gene3D" id="3.40.50.1820">
    <property type="entry name" value="alpha/beta hydrolase"/>
    <property type="match status" value="1"/>
</dbReference>
<feature type="transmembrane region" description="Helical" evidence="4">
    <location>
        <begin position="49"/>
        <end position="68"/>
    </location>
</feature>
<keyword evidence="4" id="KW-0812">Transmembrane</keyword>
<feature type="transmembrane region" description="Helical" evidence="4">
    <location>
        <begin position="89"/>
        <end position="109"/>
    </location>
</feature>
<dbReference type="PANTHER" id="PTHR10272:SF0">
    <property type="entry name" value="PLATELET-ACTIVATING FACTOR ACETYLHYDROLASE"/>
    <property type="match status" value="1"/>
</dbReference>
<evidence type="ECO:0000256" key="2">
    <source>
        <dbReference type="ARBA" id="ARBA00022963"/>
    </source>
</evidence>
<keyword evidence="6" id="KW-1185">Reference proteome</keyword>
<evidence type="ECO:0000313" key="6">
    <source>
        <dbReference type="Proteomes" id="UP000217103"/>
    </source>
</evidence>
<dbReference type="RefSeq" id="WP_093256938.1">
    <property type="nucleotide sequence ID" value="NZ_FNKK01000002.1"/>
</dbReference>
<gene>
    <name evidence="5" type="ORF">SAMN04489764_0217</name>
</gene>
<dbReference type="SUPFAM" id="SSF53474">
    <property type="entry name" value="alpha/beta-Hydrolases"/>
    <property type="match status" value="1"/>
</dbReference>
<evidence type="ECO:0000313" key="5">
    <source>
        <dbReference type="EMBL" id="SDQ32478.1"/>
    </source>
</evidence>
<keyword evidence="2" id="KW-0442">Lipid degradation</keyword>
<keyword evidence="1 5" id="KW-0378">Hydrolase</keyword>
<reference evidence="5 6" key="1">
    <citation type="submission" date="2016-10" db="EMBL/GenBank/DDBJ databases">
        <authorList>
            <person name="de Groot N.N."/>
        </authorList>
    </citation>
    <scope>NUCLEOTIDE SEQUENCE [LARGE SCALE GENOMIC DNA]</scope>
    <source>
        <strain evidence="5 6">DSM 43794</strain>
    </source>
</reference>
<protein>
    <submittedName>
        <fullName evidence="5">Alpha/beta hydrolase family protein</fullName>
    </submittedName>
</protein>
<organism evidence="5 6">
    <name type="scientific">Thermostaphylospora chromogena</name>
    <dbReference type="NCBI Taxonomy" id="35622"/>
    <lineage>
        <taxon>Bacteria</taxon>
        <taxon>Bacillati</taxon>
        <taxon>Actinomycetota</taxon>
        <taxon>Actinomycetes</taxon>
        <taxon>Streptosporangiales</taxon>
        <taxon>Thermomonosporaceae</taxon>
        <taxon>Thermostaphylospora</taxon>
    </lineage>
</organism>
<keyword evidence="3" id="KW-0443">Lipid metabolism</keyword>
<dbReference type="Pfam" id="PF03403">
    <property type="entry name" value="PAF-AH_p_II"/>
    <property type="match status" value="1"/>
</dbReference>
<evidence type="ECO:0000256" key="4">
    <source>
        <dbReference type="SAM" id="Phobius"/>
    </source>
</evidence>
<name>A0A1H0ZYJ2_9ACTN</name>
<dbReference type="OrthoDB" id="569821at2"/>